<accession>A0AAD4K3E6</accession>
<comment type="caution">
    <text evidence="2">The sequence shown here is derived from an EMBL/GenBank/DDBJ whole genome shotgun (WGS) entry which is preliminary data.</text>
</comment>
<feature type="compositionally biased region" description="Polar residues" evidence="1">
    <location>
        <begin position="20"/>
        <end position="31"/>
    </location>
</feature>
<proteinExistence type="predicted"/>
<dbReference type="Proteomes" id="UP001200034">
    <property type="component" value="Unassembled WGS sequence"/>
</dbReference>
<protein>
    <submittedName>
        <fullName evidence="2">Uncharacterized protein</fullName>
    </submittedName>
</protein>
<evidence type="ECO:0000256" key="1">
    <source>
        <dbReference type="SAM" id="MobiDB-lite"/>
    </source>
</evidence>
<keyword evidence="3" id="KW-1185">Reference proteome</keyword>
<evidence type="ECO:0000313" key="3">
    <source>
        <dbReference type="Proteomes" id="UP001200034"/>
    </source>
</evidence>
<gene>
    <name evidence="2" type="ORF">KR093_011620</name>
</gene>
<dbReference type="EMBL" id="JAJJHW010002585">
    <property type="protein sequence ID" value="KAH8372451.1"/>
    <property type="molecule type" value="Genomic_DNA"/>
</dbReference>
<organism evidence="2 3">
    <name type="scientific">Drosophila rubida</name>
    <dbReference type="NCBI Taxonomy" id="30044"/>
    <lineage>
        <taxon>Eukaryota</taxon>
        <taxon>Metazoa</taxon>
        <taxon>Ecdysozoa</taxon>
        <taxon>Arthropoda</taxon>
        <taxon>Hexapoda</taxon>
        <taxon>Insecta</taxon>
        <taxon>Pterygota</taxon>
        <taxon>Neoptera</taxon>
        <taxon>Endopterygota</taxon>
        <taxon>Diptera</taxon>
        <taxon>Brachycera</taxon>
        <taxon>Muscomorpha</taxon>
        <taxon>Ephydroidea</taxon>
        <taxon>Drosophilidae</taxon>
        <taxon>Drosophila</taxon>
    </lineage>
</organism>
<feature type="region of interest" description="Disordered" evidence="1">
    <location>
        <begin position="1"/>
        <end position="31"/>
    </location>
</feature>
<feature type="non-terminal residue" evidence="2">
    <location>
        <position position="1"/>
    </location>
</feature>
<evidence type="ECO:0000313" key="2">
    <source>
        <dbReference type="EMBL" id="KAH8372451.1"/>
    </source>
</evidence>
<sequence length="45" mass="5155">QGSATAEWRVERGEWREQEPGQSQQLSMSSCDLTPRLTAEIVENY</sequence>
<feature type="compositionally biased region" description="Basic and acidic residues" evidence="1">
    <location>
        <begin position="8"/>
        <end position="19"/>
    </location>
</feature>
<reference evidence="2" key="1">
    <citation type="journal article" date="2021" name="Mol. Ecol. Resour.">
        <title>Phylogenomic analyses of the genus Drosophila reveals genomic signals of climate adaptation.</title>
        <authorList>
            <person name="Li F."/>
            <person name="Rane R.V."/>
            <person name="Luria V."/>
            <person name="Xiong Z."/>
            <person name="Chen J."/>
            <person name="Li Z."/>
            <person name="Catullo R.A."/>
            <person name="Griffin P.C."/>
            <person name="Schiffer M."/>
            <person name="Pearce S."/>
            <person name="Lee S.F."/>
            <person name="McElroy K."/>
            <person name="Stocker A."/>
            <person name="Shirriffs J."/>
            <person name="Cockerell F."/>
            <person name="Coppin C."/>
            <person name="Sgro C.M."/>
            <person name="Karger A."/>
            <person name="Cain J.W."/>
            <person name="Weber J.A."/>
            <person name="Santpere G."/>
            <person name="Kirschner M.W."/>
            <person name="Hoffmann A.A."/>
            <person name="Oakeshott J.G."/>
            <person name="Zhang G."/>
        </authorList>
    </citation>
    <scope>NUCLEOTIDE SEQUENCE</scope>
    <source>
        <strain evidence="2">BGI-SZ-2011g</strain>
    </source>
</reference>
<dbReference type="AlphaFoldDB" id="A0AAD4K3E6"/>
<name>A0AAD4K3E6_9MUSC</name>